<dbReference type="Pfam" id="PF00626">
    <property type="entry name" value="Gelsolin"/>
    <property type="match status" value="3"/>
</dbReference>
<dbReference type="PRINTS" id="PR00597">
    <property type="entry name" value="GELSOLIN"/>
</dbReference>
<dbReference type="InterPro" id="IPR007122">
    <property type="entry name" value="Villin/Gelsolin"/>
</dbReference>
<keyword evidence="4" id="KW-0009">Actin-binding</keyword>
<feature type="domain" description="Gelsolin-like" evidence="5">
    <location>
        <begin position="52"/>
        <end position="134"/>
    </location>
</feature>
<dbReference type="GO" id="GO:0051693">
    <property type="term" value="P:actin filament capping"/>
    <property type="evidence" value="ECO:0007669"/>
    <property type="project" value="UniProtKB-KW"/>
</dbReference>
<keyword evidence="3" id="KW-0677">Repeat</keyword>
<evidence type="ECO:0000313" key="6">
    <source>
        <dbReference type="EMBL" id="KAK5579247.1"/>
    </source>
</evidence>
<evidence type="ECO:0000259" key="5">
    <source>
        <dbReference type="Pfam" id="PF00626"/>
    </source>
</evidence>
<dbReference type="PANTHER" id="PTHR11977">
    <property type="entry name" value="VILLIN"/>
    <property type="match status" value="1"/>
</dbReference>
<dbReference type="GO" id="GO:0015629">
    <property type="term" value="C:actin cytoskeleton"/>
    <property type="evidence" value="ECO:0007669"/>
    <property type="project" value="TreeGrafter"/>
</dbReference>
<accession>A0AAN7YWZ2</accession>
<keyword evidence="2" id="KW-0117">Actin capping</keyword>
<dbReference type="InterPro" id="IPR029006">
    <property type="entry name" value="ADF-H/Gelsolin-like_dom_sf"/>
</dbReference>
<evidence type="ECO:0000256" key="4">
    <source>
        <dbReference type="ARBA" id="ARBA00023203"/>
    </source>
</evidence>
<dbReference type="SUPFAM" id="SSF55753">
    <property type="entry name" value="Actin depolymerizing proteins"/>
    <property type="match status" value="3"/>
</dbReference>
<reference evidence="6 7" key="1">
    <citation type="submission" date="2023-11" db="EMBL/GenBank/DDBJ databases">
        <title>Dfirmibasis_genome.</title>
        <authorList>
            <person name="Edelbroek B."/>
            <person name="Kjellin J."/>
            <person name="Jerlstrom-Hultqvist J."/>
            <person name="Soderbom F."/>
        </authorList>
    </citation>
    <scope>NUCLEOTIDE SEQUENCE [LARGE SCALE GENOMIC DNA]</scope>
    <source>
        <strain evidence="6 7">TNS-C-14</strain>
    </source>
</reference>
<dbReference type="CDD" id="cd11290">
    <property type="entry name" value="gelsolin_S1_like"/>
    <property type="match status" value="1"/>
</dbReference>
<feature type="domain" description="Gelsolin-like" evidence="5">
    <location>
        <begin position="282"/>
        <end position="356"/>
    </location>
</feature>
<comment type="similarity">
    <text evidence="1">Belongs to the villin/gelsolin family.</text>
</comment>
<evidence type="ECO:0000313" key="7">
    <source>
        <dbReference type="Proteomes" id="UP001344447"/>
    </source>
</evidence>
<sequence length="362" mass="39886">MIKNRKLDISATNVAGIGTDLDKKCRLDAASTEAQWKGVGTQPGLKIWRIENFKVVPVPEASYGKFYDGDSYIILHTFKEGNALKHDIHFFLGTFTTQDEAGTAAYKTVELDDFLGGAPVQYRQCQSFESPSFLELFPKYFILSGGVESGFNHVKPTEYKPRLLHISGDKSAKVAQVPLSTSSLNSGDCFLLDAGLTIYQFNGSKSSPQEKIKAAEVARAIDAERKGLPKVEVYSETDADIPDEFWKLLGGKGAIAAKHETAPTKSEKALFQLSDASGALKFTEVSRGKINKSSLKSEDVFIIDLGNEIYTWIGSKSSPNEKKFAFDHATQYLTNNKRCQYTPIIRVLENGSSHAFEILLTA</sequence>
<dbReference type="GO" id="GO:0005737">
    <property type="term" value="C:cytoplasm"/>
    <property type="evidence" value="ECO:0007669"/>
    <property type="project" value="TreeGrafter"/>
</dbReference>
<dbReference type="PANTHER" id="PTHR11977:SF130">
    <property type="entry name" value="SEVERIN"/>
    <property type="match status" value="1"/>
</dbReference>
<dbReference type="FunFam" id="3.40.20.10:FF:000043">
    <property type="entry name" value="macrophage-capping protein-like isoform X2"/>
    <property type="match status" value="1"/>
</dbReference>
<feature type="domain" description="Gelsolin-like" evidence="5">
    <location>
        <begin position="172"/>
        <end position="233"/>
    </location>
</feature>
<gene>
    <name evidence="6" type="ORF">RB653_008927</name>
</gene>
<dbReference type="GO" id="GO:0051015">
    <property type="term" value="F:actin filament binding"/>
    <property type="evidence" value="ECO:0007669"/>
    <property type="project" value="InterPro"/>
</dbReference>
<evidence type="ECO:0000256" key="1">
    <source>
        <dbReference type="ARBA" id="ARBA00008418"/>
    </source>
</evidence>
<dbReference type="InterPro" id="IPR007123">
    <property type="entry name" value="Gelsolin-like_dom"/>
</dbReference>
<evidence type="ECO:0000256" key="3">
    <source>
        <dbReference type="ARBA" id="ARBA00022737"/>
    </source>
</evidence>
<organism evidence="6 7">
    <name type="scientific">Dictyostelium firmibasis</name>
    <dbReference type="NCBI Taxonomy" id="79012"/>
    <lineage>
        <taxon>Eukaryota</taxon>
        <taxon>Amoebozoa</taxon>
        <taxon>Evosea</taxon>
        <taxon>Eumycetozoa</taxon>
        <taxon>Dictyostelia</taxon>
        <taxon>Dictyosteliales</taxon>
        <taxon>Dictyosteliaceae</taxon>
        <taxon>Dictyostelium</taxon>
    </lineage>
</organism>
<dbReference type="EMBL" id="JAVFKY010000003">
    <property type="protein sequence ID" value="KAK5579247.1"/>
    <property type="molecule type" value="Genomic_DNA"/>
</dbReference>
<dbReference type="GO" id="GO:0008154">
    <property type="term" value="P:actin polymerization or depolymerization"/>
    <property type="evidence" value="ECO:0007669"/>
    <property type="project" value="TreeGrafter"/>
</dbReference>
<dbReference type="AlphaFoldDB" id="A0AAN7YWZ2"/>
<keyword evidence="7" id="KW-1185">Reference proteome</keyword>
<comment type="caution">
    <text evidence="6">The sequence shown here is derived from an EMBL/GenBank/DDBJ whole genome shotgun (WGS) entry which is preliminary data.</text>
</comment>
<evidence type="ECO:0000256" key="2">
    <source>
        <dbReference type="ARBA" id="ARBA00022467"/>
    </source>
</evidence>
<proteinExistence type="inferred from homology"/>
<dbReference type="Proteomes" id="UP001344447">
    <property type="component" value="Unassembled WGS sequence"/>
</dbReference>
<dbReference type="Gene3D" id="3.40.20.10">
    <property type="entry name" value="Severin"/>
    <property type="match status" value="3"/>
</dbReference>
<dbReference type="CDD" id="cd11292">
    <property type="entry name" value="gelsolin_S3_like"/>
    <property type="match status" value="1"/>
</dbReference>
<protein>
    <recommendedName>
        <fullName evidence="5">Gelsolin-like domain-containing protein</fullName>
    </recommendedName>
</protein>
<name>A0AAN7YWZ2_9MYCE</name>
<dbReference type="SMART" id="SM00262">
    <property type="entry name" value="GEL"/>
    <property type="match status" value="3"/>
</dbReference>
<dbReference type="CDD" id="cd11289">
    <property type="entry name" value="gelsolin_S2_like"/>
    <property type="match status" value="1"/>
</dbReference>